<sequence length="748" mass="81931">MVDHSSAMTYHDSAMMTIVDHAILSPSQHSTQSSLHQLLHSYLMNNLDLNTMFLSTMAQQFAPEGPASQAASTAPASQSASVTPAAEPAPQLGAAPTNSAPPSRATTYTSHPNPATTAVPSASGNQPFLGISSLAVDMLLKPIFLLVRPWLPVVVIVADVLYLLPKPQLLQLSRQIPYLANNMFILKPLYICLLLSKSLITYLNDHNLRFVYHMGVDAKITNVIRQVTQDMALSPRKWSFREPSPSLRHHLRSHETLHLQLLGLSNRGIPCQRDGLIVLTRHPAISDLTIGDLLTRPHSQTFAKPRLCIRKGQLILNFGTPLVTQSGITCRAFTGQSTGYRRHSCLPPMMHSLFSTRNKVGEDTSHWVAPECDSDGESEEELEEVESALRSWEDSVLLSDHDRYNQNLPPPNRNAPVTATSSAQVSLLPSQIPVRRVTGSPNLDNIEPSLRLPTLGASTLTISGQDVHELAHALIAKIKAAAVTNNFAPILTPEMNFSILKPDGLILSSGIGVEQEVIYTSFCWFTDHQGAWLLNRCSIVTTMSLVTSAYVSADRLENLVVFGCPTALMLIYGIAPDPLSPSLIHFVANKCKIGLLTREFMGEWHPNLKTMLDTWDSIGPTDLAQHQALGPNPFYTALIRLQPPLHSELQAFFFGLKLPCLNGFDFMQVLCSHPGDSATFLSHTWASVIHDFDSLKPHLVVAPMLPLLISKIAQPGSPALTMDMGDLLDRFLQDSGAPCPALLEEVIP</sequence>
<dbReference type="EMBL" id="JARIHO010000061">
    <property type="protein sequence ID" value="KAJ7315545.1"/>
    <property type="molecule type" value="Genomic_DNA"/>
</dbReference>
<evidence type="ECO:0000256" key="1">
    <source>
        <dbReference type="SAM" id="MobiDB-lite"/>
    </source>
</evidence>
<feature type="compositionally biased region" description="Polar residues" evidence="1">
    <location>
        <begin position="96"/>
        <end position="121"/>
    </location>
</feature>
<keyword evidence="3" id="KW-1185">Reference proteome</keyword>
<evidence type="ECO:0000313" key="3">
    <source>
        <dbReference type="Proteomes" id="UP001218218"/>
    </source>
</evidence>
<dbReference type="Proteomes" id="UP001218218">
    <property type="component" value="Unassembled WGS sequence"/>
</dbReference>
<reference evidence="2" key="1">
    <citation type="submission" date="2023-03" db="EMBL/GenBank/DDBJ databases">
        <title>Massive genome expansion in bonnet fungi (Mycena s.s.) driven by repeated elements and novel gene families across ecological guilds.</title>
        <authorList>
            <consortium name="Lawrence Berkeley National Laboratory"/>
            <person name="Harder C.B."/>
            <person name="Miyauchi S."/>
            <person name="Viragh M."/>
            <person name="Kuo A."/>
            <person name="Thoen E."/>
            <person name="Andreopoulos B."/>
            <person name="Lu D."/>
            <person name="Skrede I."/>
            <person name="Drula E."/>
            <person name="Henrissat B."/>
            <person name="Morin E."/>
            <person name="Kohler A."/>
            <person name="Barry K."/>
            <person name="LaButti K."/>
            <person name="Morin E."/>
            <person name="Salamov A."/>
            <person name="Lipzen A."/>
            <person name="Mereny Z."/>
            <person name="Hegedus B."/>
            <person name="Baldrian P."/>
            <person name="Stursova M."/>
            <person name="Weitz H."/>
            <person name="Taylor A."/>
            <person name="Grigoriev I.V."/>
            <person name="Nagy L.G."/>
            <person name="Martin F."/>
            <person name="Kauserud H."/>
        </authorList>
    </citation>
    <scope>NUCLEOTIDE SEQUENCE</scope>
    <source>
        <strain evidence="2">CBHHK002</strain>
    </source>
</reference>
<feature type="region of interest" description="Disordered" evidence="1">
    <location>
        <begin position="65"/>
        <end position="121"/>
    </location>
</feature>
<proteinExistence type="predicted"/>
<comment type="caution">
    <text evidence="2">The sequence shown here is derived from an EMBL/GenBank/DDBJ whole genome shotgun (WGS) entry which is preliminary data.</text>
</comment>
<gene>
    <name evidence="2" type="ORF">DFH08DRAFT_820472</name>
</gene>
<feature type="compositionally biased region" description="Low complexity" evidence="1">
    <location>
        <begin position="67"/>
        <end position="86"/>
    </location>
</feature>
<accession>A0AAD7EEK8</accession>
<protein>
    <submittedName>
        <fullName evidence="2">Uncharacterized protein</fullName>
    </submittedName>
</protein>
<organism evidence="2 3">
    <name type="scientific">Mycena albidolilacea</name>
    <dbReference type="NCBI Taxonomy" id="1033008"/>
    <lineage>
        <taxon>Eukaryota</taxon>
        <taxon>Fungi</taxon>
        <taxon>Dikarya</taxon>
        <taxon>Basidiomycota</taxon>
        <taxon>Agaricomycotina</taxon>
        <taxon>Agaricomycetes</taxon>
        <taxon>Agaricomycetidae</taxon>
        <taxon>Agaricales</taxon>
        <taxon>Marasmiineae</taxon>
        <taxon>Mycenaceae</taxon>
        <taxon>Mycena</taxon>
    </lineage>
</organism>
<name>A0AAD7EEK8_9AGAR</name>
<evidence type="ECO:0000313" key="2">
    <source>
        <dbReference type="EMBL" id="KAJ7315545.1"/>
    </source>
</evidence>
<dbReference type="AlphaFoldDB" id="A0AAD7EEK8"/>